<dbReference type="Proteomes" id="UP000005240">
    <property type="component" value="Unassembled WGS sequence"/>
</dbReference>
<gene>
    <name evidence="1" type="ORF">PTTG_29906</name>
</gene>
<sequence length="181" mass="20460">MVVFSGNQIVKLFVLAVYSSKATQCMDGLTESGQHVLITYPRGEKFAGIPTEKTKIPMSEIDSLHLLPEIKDPSMEQRAVKYSNSVVQLRKPAPGKYKDNLDYVMSIEKSESSSSSQAIPVDHSYWAAMQIRSMWQEFEQLAQDLFDLKKKLETVKQGSNYKHSSKSIREETDRLALLVSP</sequence>
<accession>A0A180G161</accession>
<feature type="non-terminal residue" evidence="1">
    <location>
        <position position="181"/>
    </location>
</feature>
<evidence type="ECO:0000313" key="2">
    <source>
        <dbReference type="EnsemblFungi" id="PTTG_29906-t43_1-p1"/>
    </source>
</evidence>
<dbReference type="EnsemblFungi" id="PTTG_29906-t43_1">
    <property type="protein sequence ID" value="PTTG_29906-t43_1-p1"/>
    <property type="gene ID" value="PTTG_29906"/>
</dbReference>
<proteinExistence type="predicted"/>
<name>A0A180G161_PUCT1</name>
<organism evidence="1">
    <name type="scientific">Puccinia triticina (isolate 1-1 / race 1 (BBBD))</name>
    <name type="common">Brown leaf rust fungus</name>
    <dbReference type="NCBI Taxonomy" id="630390"/>
    <lineage>
        <taxon>Eukaryota</taxon>
        <taxon>Fungi</taxon>
        <taxon>Dikarya</taxon>
        <taxon>Basidiomycota</taxon>
        <taxon>Pucciniomycotina</taxon>
        <taxon>Pucciniomycetes</taxon>
        <taxon>Pucciniales</taxon>
        <taxon>Pucciniaceae</taxon>
        <taxon>Puccinia</taxon>
    </lineage>
</organism>
<reference evidence="2" key="4">
    <citation type="submission" date="2025-05" db="UniProtKB">
        <authorList>
            <consortium name="EnsemblFungi"/>
        </authorList>
    </citation>
    <scope>IDENTIFICATION</scope>
    <source>
        <strain evidence="2">isolate 1-1 / race 1 (BBBD)</strain>
    </source>
</reference>
<reference evidence="2 3" key="3">
    <citation type="journal article" date="2017" name="G3 (Bethesda)">
        <title>Comparative analysis highlights variable genome content of wheat rusts and divergence of the mating loci.</title>
        <authorList>
            <person name="Cuomo C.A."/>
            <person name="Bakkeren G."/>
            <person name="Khalil H.B."/>
            <person name="Panwar V."/>
            <person name="Joly D."/>
            <person name="Linning R."/>
            <person name="Sakthikumar S."/>
            <person name="Song X."/>
            <person name="Adiconis X."/>
            <person name="Fan L."/>
            <person name="Goldberg J.M."/>
            <person name="Levin J.Z."/>
            <person name="Young S."/>
            <person name="Zeng Q."/>
            <person name="Anikster Y."/>
            <person name="Bruce M."/>
            <person name="Wang M."/>
            <person name="Yin C."/>
            <person name="McCallum B."/>
            <person name="Szabo L.J."/>
            <person name="Hulbert S."/>
            <person name="Chen X."/>
            <person name="Fellers J.P."/>
        </authorList>
    </citation>
    <scope>NUCLEOTIDE SEQUENCE</scope>
    <source>
        <strain evidence="2">isolate 1-1 / race 1 (BBBD)</strain>
        <strain evidence="3">Isolate 1-1 / race 1 (BBBD)</strain>
    </source>
</reference>
<reference evidence="1" key="2">
    <citation type="submission" date="2016-05" db="EMBL/GenBank/DDBJ databases">
        <title>Comparative analysis highlights variable genome content of wheat rusts and divergence of the mating loci.</title>
        <authorList>
            <person name="Cuomo C.A."/>
            <person name="Bakkeren G."/>
            <person name="Szabo L."/>
            <person name="Khalil H."/>
            <person name="Joly D."/>
            <person name="Goldberg J."/>
            <person name="Young S."/>
            <person name="Zeng Q."/>
            <person name="Fellers J."/>
        </authorList>
    </citation>
    <scope>NUCLEOTIDE SEQUENCE [LARGE SCALE GENOMIC DNA]</scope>
    <source>
        <strain evidence="1">1-1 BBBD Race 1</strain>
    </source>
</reference>
<dbReference type="EMBL" id="ADAS02001151">
    <property type="protein sequence ID" value="OAV86436.1"/>
    <property type="molecule type" value="Genomic_DNA"/>
</dbReference>
<evidence type="ECO:0000313" key="1">
    <source>
        <dbReference type="EMBL" id="OAV86436.1"/>
    </source>
</evidence>
<reference evidence="1" key="1">
    <citation type="submission" date="2009-11" db="EMBL/GenBank/DDBJ databases">
        <authorList>
            <consortium name="The Broad Institute Genome Sequencing Platform"/>
            <person name="Ward D."/>
            <person name="Feldgarden M."/>
            <person name="Earl A."/>
            <person name="Young S.K."/>
            <person name="Zeng Q."/>
            <person name="Koehrsen M."/>
            <person name="Alvarado L."/>
            <person name="Berlin A."/>
            <person name="Bochicchio J."/>
            <person name="Borenstein D."/>
            <person name="Chapman S.B."/>
            <person name="Chen Z."/>
            <person name="Engels R."/>
            <person name="Freedman E."/>
            <person name="Gellesch M."/>
            <person name="Goldberg J."/>
            <person name="Griggs A."/>
            <person name="Gujja S."/>
            <person name="Heilman E."/>
            <person name="Heiman D."/>
            <person name="Hepburn T."/>
            <person name="Howarth C."/>
            <person name="Jen D."/>
            <person name="Larson L."/>
            <person name="Lewis B."/>
            <person name="Mehta T."/>
            <person name="Park D."/>
            <person name="Pearson M."/>
            <person name="Roberts A."/>
            <person name="Saif S."/>
            <person name="Shea T."/>
            <person name="Shenoy N."/>
            <person name="Sisk P."/>
            <person name="Stolte C."/>
            <person name="Sykes S."/>
            <person name="Thomson T."/>
            <person name="Walk T."/>
            <person name="White J."/>
            <person name="Yandava C."/>
            <person name="Izard J."/>
            <person name="Baranova O.V."/>
            <person name="Blanton J.M."/>
            <person name="Tanner A.C."/>
            <person name="Dewhirst F.E."/>
            <person name="Haas B."/>
            <person name="Nusbaum C."/>
            <person name="Birren B."/>
        </authorList>
    </citation>
    <scope>NUCLEOTIDE SEQUENCE [LARGE SCALE GENOMIC DNA]</scope>
    <source>
        <strain evidence="1">1-1 BBBD Race 1</strain>
    </source>
</reference>
<dbReference type="VEuPathDB" id="FungiDB:PTTG_29906"/>
<dbReference type="AlphaFoldDB" id="A0A180G161"/>
<evidence type="ECO:0000313" key="3">
    <source>
        <dbReference type="Proteomes" id="UP000005240"/>
    </source>
</evidence>
<protein>
    <submittedName>
        <fullName evidence="1 2">Uncharacterized protein</fullName>
    </submittedName>
</protein>
<keyword evidence="3" id="KW-1185">Reference proteome</keyword>